<dbReference type="PANTHER" id="PTHR46268:SF6">
    <property type="entry name" value="UNIVERSAL STRESS PROTEIN UP12"/>
    <property type="match status" value="1"/>
</dbReference>
<dbReference type="SUPFAM" id="SSF52402">
    <property type="entry name" value="Adenine nucleotide alpha hydrolases-like"/>
    <property type="match status" value="2"/>
</dbReference>
<dbReference type="OrthoDB" id="9788959at2"/>
<reference evidence="3 4" key="1">
    <citation type="submission" date="2018-02" db="EMBL/GenBank/DDBJ databases">
        <title>Genomic analysis of the strain RR4-38 isolated from a seawater recirculating aquaculture system.</title>
        <authorList>
            <person name="Kim Y.-S."/>
            <person name="Jang Y.H."/>
            <person name="Kim K.-H."/>
        </authorList>
    </citation>
    <scope>NUCLEOTIDE SEQUENCE [LARGE SCALE GENOMIC DNA]</scope>
    <source>
        <strain evidence="3 4">RR4-38</strain>
    </source>
</reference>
<feature type="domain" description="UspA" evidence="2">
    <location>
        <begin position="1"/>
        <end position="145"/>
    </location>
</feature>
<evidence type="ECO:0000313" key="4">
    <source>
        <dbReference type="Proteomes" id="UP000238442"/>
    </source>
</evidence>
<comment type="similarity">
    <text evidence="1">Belongs to the universal stress protein A family.</text>
</comment>
<evidence type="ECO:0000259" key="2">
    <source>
        <dbReference type="Pfam" id="PF00582"/>
    </source>
</evidence>
<organism evidence="3 4">
    <name type="scientific">Pukyongia salina</name>
    <dbReference type="NCBI Taxonomy" id="2094025"/>
    <lineage>
        <taxon>Bacteria</taxon>
        <taxon>Pseudomonadati</taxon>
        <taxon>Bacteroidota</taxon>
        <taxon>Flavobacteriia</taxon>
        <taxon>Flavobacteriales</taxon>
        <taxon>Flavobacteriaceae</taxon>
        <taxon>Pukyongia</taxon>
    </lineage>
</organism>
<dbReference type="CDD" id="cd00293">
    <property type="entry name" value="USP-like"/>
    <property type="match status" value="1"/>
</dbReference>
<gene>
    <name evidence="3" type="ORF">C5O00_00390</name>
</gene>
<dbReference type="PANTHER" id="PTHR46268">
    <property type="entry name" value="STRESS RESPONSE PROTEIN NHAX"/>
    <property type="match status" value="1"/>
</dbReference>
<dbReference type="Pfam" id="PF00582">
    <property type="entry name" value="Usp"/>
    <property type="match status" value="1"/>
</dbReference>
<dbReference type="InterPro" id="IPR006016">
    <property type="entry name" value="UspA"/>
</dbReference>
<evidence type="ECO:0000256" key="1">
    <source>
        <dbReference type="ARBA" id="ARBA00008791"/>
    </source>
</evidence>
<evidence type="ECO:0000313" key="3">
    <source>
        <dbReference type="EMBL" id="AVI49704.1"/>
    </source>
</evidence>
<accession>A0A2S0HSZ2</accession>
<dbReference type="AlphaFoldDB" id="A0A2S0HSZ2"/>
<dbReference type="InterPro" id="IPR006015">
    <property type="entry name" value="Universal_stress_UspA"/>
</dbReference>
<dbReference type="EMBL" id="CP027062">
    <property type="protein sequence ID" value="AVI49704.1"/>
    <property type="molecule type" value="Genomic_DNA"/>
</dbReference>
<dbReference type="KEGG" id="aue:C5O00_00390"/>
<keyword evidence="4" id="KW-1185">Reference proteome</keyword>
<proteinExistence type="inferred from homology"/>
<name>A0A2S0HSZ2_9FLAO</name>
<dbReference type="Gene3D" id="3.40.50.12370">
    <property type="match status" value="1"/>
</dbReference>
<dbReference type="Proteomes" id="UP000238442">
    <property type="component" value="Chromosome"/>
</dbReference>
<sequence>MKRILIPTDFSHNAWNAIEYALAFFEKVAVDIHLLHISYSGSVTDEANLHANGISIIDNSQKKKEKKLREIQHKIETLYPRRTARVEIRAIQSLFIEGIKNAVEENNIDLIVMGTKGASGLKEATIGSHTGAVITRVKCPILVIPERAVFEGPKNIVFPTDFNIIYKQKVLDTLLAVADLHQASVKVLRVANNDLHLNEEQEKNRSFLHDALVGRSYSFHWVKSPKLEQGLQSFIDVMDIQLVAMVAKNLNFFQRLLFKPRVARISYHSEIPFLVLHE</sequence>
<dbReference type="PRINTS" id="PR01438">
    <property type="entry name" value="UNVRSLSTRESS"/>
</dbReference>
<protein>
    <submittedName>
        <fullName evidence="3">Universal stress protein</fullName>
    </submittedName>
</protein>
<dbReference type="RefSeq" id="WP_105213923.1">
    <property type="nucleotide sequence ID" value="NZ_CP027062.1"/>
</dbReference>